<dbReference type="InterPro" id="IPR025714">
    <property type="entry name" value="Methyltranfer_dom"/>
</dbReference>
<dbReference type="CDD" id="cd02440">
    <property type="entry name" value="AdoMet_MTases"/>
    <property type="match status" value="1"/>
</dbReference>
<feature type="chain" id="PRO_5011497890" evidence="3">
    <location>
        <begin position="28"/>
        <end position="239"/>
    </location>
</feature>
<gene>
    <name evidence="5" type="ORF">SAMN05443639_106102</name>
</gene>
<feature type="domain" description="Methyltransferase" evidence="4">
    <location>
        <begin position="86"/>
        <end position="214"/>
    </location>
</feature>
<evidence type="ECO:0000256" key="1">
    <source>
        <dbReference type="ARBA" id="ARBA00022679"/>
    </source>
</evidence>
<evidence type="ECO:0000256" key="3">
    <source>
        <dbReference type="SAM" id="SignalP"/>
    </source>
</evidence>
<evidence type="ECO:0000313" key="6">
    <source>
        <dbReference type="Proteomes" id="UP000199181"/>
    </source>
</evidence>
<protein>
    <submittedName>
        <fullName evidence="5">Methyltransferase domain-containing protein</fullName>
    </submittedName>
</protein>
<dbReference type="GO" id="GO:0008168">
    <property type="term" value="F:methyltransferase activity"/>
    <property type="evidence" value="ECO:0007669"/>
    <property type="project" value="UniProtKB-KW"/>
</dbReference>
<dbReference type="AlphaFoldDB" id="A0A1I0IL80"/>
<keyword evidence="3" id="KW-0732">Signal</keyword>
<dbReference type="RefSeq" id="WP_093520217.1">
    <property type="nucleotide sequence ID" value="NZ_FOIJ01000006.1"/>
</dbReference>
<evidence type="ECO:0000313" key="5">
    <source>
        <dbReference type="EMBL" id="SET97154.1"/>
    </source>
</evidence>
<reference evidence="6" key="1">
    <citation type="submission" date="2016-10" db="EMBL/GenBank/DDBJ databases">
        <authorList>
            <person name="Varghese N."/>
            <person name="Submissions S."/>
        </authorList>
    </citation>
    <scope>NUCLEOTIDE SEQUENCE [LARGE SCALE GENOMIC DNA]</scope>
    <source>
        <strain evidence="6">DSM 16858</strain>
    </source>
</reference>
<feature type="signal peptide" evidence="3">
    <location>
        <begin position="1"/>
        <end position="27"/>
    </location>
</feature>
<accession>A0A1I0IL80</accession>
<dbReference type="EMBL" id="FOIJ01000006">
    <property type="protein sequence ID" value="SET97154.1"/>
    <property type="molecule type" value="Genomic_DNA"/>
</dbReference>
<organism evidence="5 6">
    <name type="scientific">Stigmatella erecta</name>
    <dbReference type="NCBI Taxonomy" id="83460"/>
    <lineage>
        <taxon>Bacteria</taxon>
        <taxon>Pseudomonadati</taxon>
        <taxon>Myxococcota</taxon>
        <taxon>Myxococcia</taxon>
        <taxon>Myxococcales</taxon>
        <taxon>Cystobacterineae</taxon>
        <taxon>Archangiaceae</taxon>
        <taxon>Stigmatella</taxon>
    </lineage>
</organism>
<dbReference type="Pfam" id="PF13847">
    <property type="entry name" value="Methyltransf_31"/>
    <property type="match status" value="1"/>
</dbReference>
<dbReference type="Proteomes" id="UP000199181">
    <property type="component" value="Unassembled WGS sequence"/>
</dbReference>
<keyword evidence="6" id="KW-1185">Reference proteome</keyword>
<sequence>MLKAFSFPRAVPVLAMLAAGACAHAPAGEPPAAPGHAPERHGPAHAGGMPHRFEKAEDWAGRFEDPRRDAWQKPDEVIAALALPPDAKVADLGAATGYFAVRLAKAVPQGRVFGVDIEPDMVRYLGERAQREGLAHLVPVLGEPADAKLPEPVDLVLVVDTYHHLEDRAAYFRKLQASLTPRGRLAIIDYRKGQPLGPPEAHKLAPAQVREELESAGYRQTASHGFLPHQYFLLFAPAS</sequence>
<evidence type="ECO:0000256" key="2">
    <source>
        <dbReference type="SAM" id="MobiDB-lite"/>
    </source>
</evidence>
<dbReference type="PANTHER" id="PTHR43861">
    <property type="entry name" value="TRANS-ACONITATE 2-METHYLTRANSFERASE-RELATED"/>
    <property type="match status" value="1"/>
</dbReference>
<dbReference type="InterPro" id="IPR029063">
    <property type="entry name" value="SAM-dependent_MTases_sf"/>
</dbReference>
<keyword evidence="1 5" id="KW-0808">Transferase</keyword>
<dbReference type="SUPFAM" id="SSF53335">
    <property type="entry name" value="S-adenosyl-L-methionine-dependent methyltransferases"/>
    <property type="match status" value="1"/>
</dbReference>
<dbReference type="Gene3D" id="3.40.50.150">
    <property type="entry name" value="Vaccinia Virus protein VP39"/>
    <property type="match status" value="1"/>
</dbReference>
<feature type="region of interest" description="Disordered" evidence="2">
    <location>
        <begin position="26"/>
        <end position="50"/>
    </location>
</feature>
<dbReference type="PANTHER" id="PTHR43861:SF3">
    <property type="entry name" value="PUTATIVE (AFU_ORTHOLOGUE AFUA_2G14390)-RELATED"/>
    <property type="match status" value="1"/>
</dbReference>
<name>A0A1I0IL80_9BACT</name>
<keyword evidence="5" id="KW-0489">Methyltransferase</keyword>
<dbReference type="GO" id="GO:0032259">
    <property type="term" value="P:methylation"/>
    <property type="evidence" value="ECO:0007669"/>
    <property type="project" value="UniProtKB-KW"/>
</dbReference>
<proteinExistence type="predicted"/>
<evidence type="ECO:0000259" key="4">
    <source>
        <dbReference type="Pfam" id="PF13847"/>
    </source>
</evidence>
<dbReference type="PROSITE" id="PS51257">
    <property type="entry name" value="PROKAR_LIPOPROTEIN"/>
    <property type="match status" value="1"/>
</dbReference>